<keyword evidence="4" id="KW-0249">Electron transport</keyword>
<dbReference type="InterPro" id="IPR012001">
    <property type="entry name" value="Thiamin_PyroP_enz_TPP-bd_dom"/>
</dbReference>
<dbReference type="GO" id="GO:0030976">
    <property type="term" value="F:thiamine pyrophosphate binding"/>
    <property type="evidence" value="ECO:0007669"/>
    <property type="project" value="InterPro"/>
</dbReference>
<dbReference type="SUPFAM" id="SSF57802">
    <property type="entry name" value="Rubredoxin-like"/>
    <property type="match status" value="1"/>
</dbReference>
<dbReference type="CDD" id="cd07039">
    <property type="entry name" value="TPP_PYR_POX"/>
    <property type="match status" value="1"/>
</dbReference>
<dbReference type="Gene3D" id="2.20.28.10">
    <property type="match status" value="1"/>
</dbReference>
<dbReference type="PANTHER" id="PTHR42981:SF2">
    <property type="entry name" value="PYRUVATE DEHYDROGENASE [UBIQUINONE]"/>
    <property type="match status" value="1"/>
</dbReference>
<protein>
    <submittedName>
        <fullName evidence="9">Thiamine pyrophosphate-binding protein</fullName>
    </submittedName>
</protein>
<dbReference type="Gene3D" id="3.40.50.970">
    <property type="match status" value="2"/>
</dbReference>
<dbReference type="CDD" id="cd00730">
    <property type="entry name" value="rubredoxin"/>
    <property type="match status" value="1"/>
</dbReference>
<evidence type="ECO:0000256" key="2">
    <source>
        <dbReference type="ARBA" id="ARBA00022448"/>
    </source>
</evidence>
<dbReference type="SUPFAM" id="SSF52467">
    <property type="entry name" value="DHS-like NAD/FAD-binding domain"/>
    <property type="match status" value="1"/>
</dbReference>
<reference evidence="9" key="1">
    <citation type="submission" date="2022-09" db="EMBL/GenBank/DDBJ databases">
        <title>Characterization of three MwoI isoschizomers from sequenced genome and metagenomes.</title>
        <authorList>
            <person name="Fomenkov A."/>
            <person name="Xu S.Y."/>
            <person name="Roberts R.J."/>
        </authorList>
    </citation>
    <scope>NUCLEOTIDE SEQUENCE</scope>
    <source>
        <strain evidence="9">DSM 2970</strain>
    </source>
</reference>
<dbReference type="InterPro" id="IPR047210">
    <property type="entry name" value="TPP_PYR_POXB-like"/>
</dbReference>
<dbReference type="Proteomes" id="UP001065373">
    <property type="component" value="Chromosome"/>
</dbReference>
<dbReference type="Pfam" id="PF02776">
    <property type="entry name" value="TPP_enzyme_N"/>
    <property type="match status" value="1"/>
</dbReference>
<gene>
    <name evidence="9" type="ORF">N5910_04415</name>
</gene>
<evidence type="ECO:0000256" key="1">
    <source>
        <dbReference type="ARBA" id="ARBA00007812"/>
    </source>
</evidence>
<keyword evidence="6 7" id="KW-0786">Thiamine pyrophosphate</keyword>
<dbReference type="GeneID" id="58978503"/>
<dbReference type="InterPro" id="IPR024935">
    <property type="entry name" value="Rubredoxin_dom"/>
</dbReference>
<evidence type="ECO:0000256" key="6">
    <source>
        <dbReference type="ARBA" id="ARBA00023052"/>
    </source>
</evidence>
<dbReference type="CDD" id="cd02014">
    <property type="entry name" value="TPP_POX"/>
    <property type="match status" value="1"/>
</dbReference>
<dbReference type="EMBL" id="CP104550">
    <property type="protein sequence ID" value="UXH32529.1"/>
    <property type="molecule type" value="Genomic_DNA"/>
</dbReference>
<dbReference type="SUPFAM" id="SSF52518">
    <property type="entry name" value="Thiamin diphosphate-binding fold (THDP-binding)"/>
    <property type="match status" value="2"/>
</dbReference>
<comment type="similarity">
    <text evidence="1 7">Belongs to the TPP enzyme family.</text>
</comment>
<dbReference type="InterPro" id="IPR011766">
    <property type="entry name" value="TPP_enzyme_TPP-bd"/>
</dbReference>
<evidence type="ECO:0000313" key="9">
    <source>
        <dbReference type="EMBL" id="UXH32529.1"/>
    </source>
</evidence>
<dbReference type="SMR" id="A0A9E7RUP2"/>
<evidence type="ECO:0000256" key="5">
    <source>
        <dbReference type="ARBA" id="ARBA00023004"/>
    </source>
</evidence>
<dbReference type="Gene3D" id="3.40.50.1220">
    <property type="entry name" value="TPP-binding domain"/>
    <property type="match status" value="1"/>
</dbReference>
<dbReference type="KEGG" id="mwo:MWSIV6_0858"/>
<dbReference type="InterPro" id="IPR024934">
    <property type="entry name" value="Rubredoxin-like_dom"/>
</dbReference>
<accession>A0A9E7RUP2</accession>
<evidence type="ECO:0000256" key="7">
    <source>
        <dbReference type="RuleBase" id="RU362132"/>
    </source>
</evidence>
<sequence>MVEFRCTVCNYIYTEVREGEFDSLPEDWRCPVCNALKSAFVRLNPEFHEKIDKTVSDVFVAQLVEWGVRYVFGIPGTSTLGLVDALRRNRSIRYIQVRHEASAAFMASAIGKLTGHPAVCMAVAGPGASNLTTGLMDAALDKAPVIAVTGQVETYRIGTGANQEIDQHSLFESVSVYNMTLTGPKGTPEVVRQAVRHAIIRRGVSHIDIPRDVQSLECQEEVRPFRGSIAPGVSLPPEYHLRRAADLINGSMRPVIIAGFGALGASESILELAEKIDAPIVATFRGKGIVDNDHPLYMGCHGSIGTAAASEAVRRSDLLIVVGASYSDLTQIPGKRTVQVDFDPLMIARRHPVEAGLTGNSSMVIPALIPLVYEKRRDEYLDELGRLKEEWFRLLESEADPEIKPLRPQYIIKVLNRAVDDDAIISLDVGENVWWFGRNFIMKSTQKLLLSGYLGSMGYGLPAALAARLEFPDRQVVCITGDGGFSMVMAEFLTAVKYKLPVKVFILNNSNLAMIMQEQRVEGYPVWQTELQDCDFAGFAENCGGRGIGVDDPSELEDATSDALSADEPVIVDIKTDPRRFI</sequence>
<dbReference type="GO" id="GO:0005506">
    <property type="term" value="F:iron ion binding"/>
    <property type="evidence" value="ECO:0007669"/>
    <property type="project" value="InterPro"/>
</dbReference>
<dbReference type="Pfam" id="PF00301">
    <property type="entry name" value="Rubredoxin"/>
    <property type="match status" value="1"/>
</dbReference>
<dbReference type="GO" id="GO:0000287">
    <property type="term" value="F:magnesium ion binding"/>
    <property type="evidence" value="ECO:0007669"/>
    <property type="project" value="InterPro"/>
</dbReference>
<dbReference type="GeneID" id="75106469"/>
<keyword evidence="3" id="KW-0479">Metal-binding</keyword>
<keyword evidence="5" id="KW-0408">Iron</keyword>
<dbReference type="InterPro" id="IPR029061">
    <property type="entry name" value="THDP-binding"/>
</dbReference>
<dbReference type="RefSeq" id="WP_074358907.1">
    <property type="nucleotide sequence ID" value="NZ_CP104550.1"/>
</dbReference>
<dbReference type="AlphaFoldDB" id="A0A9E7RUP2"/>
<dbReference type="FunFam" id="3.40.50.970:FF:000007">
    <property type="entry name" value="Acetolactate synthase"/>
    <property type="match status" value="1"/>
</dbReference>
<dbReference type="PROSITE" id="PS50903">
    <property type="entry name" value="RUBREDOXIN_LIKE"/>
    <property type="match status" value="1"/>
</dbReference>
<dbReference type="PANTHER" id="PTHR42981">
    <property type="entry name" value="PYRUVATE DEHYDROGENASE [UBIQUINONE]"/>
    <property type="match status" value="1"/>
</dbReference>
<keyword evidence="2" id="KW-0813">Transport</keyword>
<dbReference type="GO" id="GO:0006082">
    <property type="term" value="P:organic acid metabolic process"/>
    <property type="evidence" value="ECO:0007669"/>
    <property type="project" value="UniProtKB-ARBA"/>
</dbReference>
<feature type="domain" description="Rubredoxin-like" evidence="8">
    <location>
        <begin position="1"/>
        <end position="43"/>
    </location>
</feature>
<proteinExistence type="inferred from homology"/>
<dbReference type="Pfam" id="PF02775">
    <property type="entry name" value="TPP_enzyme_C"/>
    <property type="match status" value="1"/>
</dbReference>
<dbReference type="PROSITE" id="PS00187">
    <property type="entry name" value="TPP_ENZYMES"/>
    <property type="match status" value="1"/>
</dbReference>
<dbReference type="InterPro" id="IPR000399">
    <property type="entry name" value="TPP-bd_CS"/>
</dbReference>
<name>A0A9E7RUP2_METWO</name>
<dbReference type="InterPro" id="IPR047211">
    <property type="entry name" value="POXB-like"/>
</dbReference>
<dbReference type="InterPro" id="IPR012000">
    <property type="entry name" value="Thiamin_PyroP_enz_cen_dom"/>
</dbReference>
<evidence type="ECO:0000259" key="8">
    <source>
        <dbReference type="PROSITE" id="PS50903"/>
    </source>
</evidence>
<dbReference type="InterPro" id="IPR047212">
    <property type="entry name" value="TPP_POXB-like"/>
</dbReference>
<dbReference type="InterPro" id="IPR029035">
    <property type="entry name" value="DHS-like_NAD/FAD-binding_dom"/>
</dbReference>
<organism evidence="9">
    <name type="scientific">Methanothermobacter wolfeii</name>
    <name type="common">Methanobacterium wolfei</name>
    <dbReference type="NCBI Taxonomy" id="145261"/>
    <lineage>
        <taxon>Archaea</taxon>
        <taxon>Methanobacteriati</taxon>
        <taxon>Methanobacteriota</taxon>
        <taxon>Methanomada group</taxon>
        <taxon>Methanobacteria</taxon>
        <taxon>Methanobacteriales</taxon>
        <taxon>Methanobacteriaceae</taxon>
        <taxon>Methanothermobacter</taxon>
    </lineage>
</organism>
<dbReference type="GO" id="GO:0003824">
    <property type="term" value="F:catalytic activity"/>
    <property type="evidence" value="ECO:0007669"/>
    <property type="project" value="InterPro"/>
</dbReference>
<evidence type="ECO:0000256" key="4">
    <source>
        <dbReference type="ARBA" id="ARBA00022982"/>
    </source>
</evidence>
<dbReference type="Pfam" id="PF00205">
    <property type="entry name" value="TPP_enzyme_M"/>
    <property type="match status" value="1"/>
</dbReference>
<evidence type="ECO:0000256" key="3">
    <source>
        <dbReference type="ARBA" id="ARBA00022723"/>
    </source>
</evidence>
<dbReference type="GO" id="GO:0044272">
    <property type="term" value="P:sulfur compound biosynthetic process"/>
    <property type="evidence" value="ECO:0007669"/>
    <property type="project" value="UniProtKB-ARBA"/>
</dbReference>